<feature type="compositionally biased region" description="Basic and acidic residues" evidence="1">
    <location>
        <begin position="343"/>
        <end position="368"/>
    </location>
</feature>
<name>A0AAV0YX54_VICFA</name>
<feature type="compositionally biased region" description="Low complexity" evidence="1">
    <location>
        <begin position="268"/>
        <end position="282"/>
    </location>
</feature>
<accession>A0AAV0YX54</accession>
<feature type="region of interest" description="Disordered" evidence="1">
    <location>
        <begin position="402"/>
        <end position="511"/>
    </location>
</feature>
<feature type="compositionally biased region" description="Polar residues" evidence="1">
    <location>
        <begin position="720"/>
        <end position="729"/>
    </location>
</feature>
<dbReference type="AlphaFoldDB" id="A0AAV0YX54"/>
<dbReference type="EMBL" id="OX451736">
    <property type="protein sequence ID" value="CAI8590206.1"/>
    <property type="molecule type" value="Genomic_DNA"/>
</dbReference>
<gene>
    <name evidence="4" type="ORF">VFH_I430440</name>
</gene>
<dbReference type="PANTHER" id="PTHR21726:SF29">
    <property type="entry name" value="EXPRESSED PROTEIN"/>
    <property type="match status" value="1"/>
</dbReference>
<feature type="compositionally biased region" description="Polar residues" evidence="1">
    <location>
        <begin position="299"/>
        <end position="308"/>
    </location>
</feature>
<feature type="compositionally biased region" description="Polar residues" evidence="1">
    <location>
        <begin position="407"/>
        <end position="417"/>
    </location>
</feature>
<proteinExistence type="predicted"/>
<dbReference type="Proteomes" id="UP001157006">
    <property type="component" value="Chromosome 1L"/>
</dbReference>
<feature type="compositionally biased region" description="Polar residues" evidence="1">
    <location>
        <begin position="427"/>
        <end position="436"/>
    </location>
</feature>
<dbReference type="Pfam" id="PF14309">
    <property type="entry name" value="DUF4378"/>
    <property type="match status" value="1"/>
</dbReference>
<feature type="domain" description="DUF4378" evidence="2">
    <location>
        <begin position="817"/>
        <end position="969"/>
    </location>
</feature>
<dbReference type="Pfam" id="PF14383">
    <property type="entry name" value="VARLMGL"/>
    <property type="match status" value="1"/>
</dbReference>
<feature type="compositionally biased region" description="Basic and acidic residues" evidence="1">
    <location>
        <begin position="252"/>
        <end position="263"/>
    </location>
</feature>
<dbReference type="PANTHER" id="PTHR21726">
    <property type="entry name" value="PHOSPHATIDYLINOSITOL N-ACETYLGLUCOSAMINYLTRANSFERASE SUBUNIT P DOWN SYNDROME CRITICAL REGION PROTEIN 5 -RELATED"/>
    <property type="match status" value="1"/>
</dbReference>
<feature type="compositionally biased region" description="Polar residues" evidence="1">
    <location>
        <begin position="443"/>
        <end position="462"/>
    </location>
</feature>
<dbReference type="InterPro" id="IPR025486">
    <property type="entry name" value="DUF4378"/>
</dbReference>
<evidence type="ECO:0000256" key="1">
    <source>
        <dbReference type="SAM" id="MobiDB-lite"/>
    </source>
</evidence>
<feature type="region of interest" description="Disordered" evidence="1">
    <location>
        <begin position="299"/>
        <end position="389"/>
    </location>
</feature>
<evidence type="ECO:0000259" key="3">
    <source>
        <dbReference type="Pfam" id="PF14383"/>
    </source>
</evidence>
<sequence>MGVEKEGTKGGGSFFHLFDWTSKSRKKLFASKSDLPECLKQERKSNHNGAMGHPYLVDEDENGVGEFVRGSCDHSYASSVTSDETSGTRAPNVVARLMGLDSLPSSGFSDPYASPYFDTRSLQDEAQYLRKNHEELRNSKGSGIMEAQPQKTIIRPIEKFQKEVLPPKSAKSIPVTHHKLLSPIKNPGFVPSNNAAYIMEAAARIMEPGSSQAKAKAHMASSTVSLRVKDLRDKLDSSQKGPLIGTSSVAFKTRELKERRDISQRTTSRVSEPSQRSSSSVELNAAKYLKGQSLNRSWNGTAETSIKSPTHAEEDSSLKNKEKSASLNRSWNGTTETSVKSPTHAEEDSSLKNKEKSASLNRSWDRTAETSVKSPPHAEEDSSLKNKGKSVSLAIQAKVNVQRREGLSSTGGRSLMNQKEHVDTKSNHPPKTNAQKNLHRKSSGLNSSNVLRQNNLKQNHSMDTNDKSLPSKPLVSNSQGRKVMTGDSSYGRHRSSSGKYTAKSKTGLKKSAVEVTDSENEILYTRTNNFPRKKRTTDKDWNDRVVDNLFIDKTPKPVKPEEVKKKDMDVISFTFTTPLTRSSNPGFETPRQGGKNTNDLSLDQRIKRVLLDADSSRSPIGYNVIGGDALGILLEQKLRELTSGVENSSSSDVSKVRQLSNSAPMSIDQVTNFNIVNLNPRLQLKKDQDMSFSDSLSSSRNHPESSLKQHKSWGDEMEPLSSNCRQPSPVSVLEPSFSIESCESSMSMDVTSTEGSKMFSSIQAQEIHGFNFSRKFYPTESDAELSDSASSTSTRTMIKKHANTFSMKFGRLSSTWELEYVKEILCNVELMYIDFSLGRAREVVNSHLFNQLESRRGGYKCDDESRMERKVIFDCVSECLDLRCRSYVGGGYKMWTKGFEMVRRKDWLAKDVYKEILGLRGMRDLMVEELVDKDMSNKYGKWLELDYEVDAFEFGEEVVDQIFDSLVEDVVYEMLQV</sequence>
<organism evidence="4 5">
    <name type="scientific">Vicia faba</name>
    <name type="common">Broad bean</name>
    <name type="synonym">Faba vulgaris</name>
    <dbReference type="NCBI Taxonomy" id="3906"/>
    <lineage>
        <taxon>Eukaryota</taxon>
        <taxon>Viridiplantae</taxon>
        <taxon>Streptophyta</taxon>
        <taxon>Embryophyta</taxon>
        <taxon>Tracheophyta</taxon>
        <taxon>Spermatophyta</taxon>
        <taxon>Magnoliopsida</taxon>
        <taxon>eudicotyledons</taxon>
        <taxon>Gunneridae</taxon>
        <taxon>Pentapetalae</taxon>
        <taxon>rosids</taxon>
        <taxon>fabids</taxon>
        <taxon>Fabales</taxon>
        <taxon>Fabaceae</taxon>
        <taxon>Papilionoideae</taxon>
        <taxon>50 kb inversion clade</taxon>
        <taxon>NPAAA clade</taxon>
        <taxon>Hologalegina</taxon>
        <taxon>IRL clade</taxon>
        <taxon>Fabeae</taxon>
        <taxon>Vicia</taxon>
    </lineage>
</organism>
<feature type="region of interest" description="Disordered" evidence="1">
    <location>
        <begin position="687"/>
        <end position="731"/>
    </location>
</feature>
<feature type="compositionally biased region" description="Polar residues" evidence="1">
    <location>
        <begin position="325"/>
        <end position="341"/>
    </location>
</feature>
<feature type="region of interest" description="Disordered" evidence="1">
    <location>
        <begin position="233"/>
        <end position="282"/>
    </location>
</feature>
<evidence type="ECO:0000313" key="5">
    <source>
        <dbReference type="Proteomes" id="UP001157006"/>
    </source>
</evidence>
<dbReference type="InterPro" id="IPR032795">
    <property type="entry name" value="DUF3741-assoc"/>
</dbReference>
<reference evidence="4 5" key="1">
    <citation type="submission" date="2023-01" db="EMBL/GenBank/DDBJ databases">
        <authorList>
            <person name="Kreplak J."/>
        </authorList>
    </citation>
    <scope>NUCLEOTIDE SEQUENCE [LARGE SCALE GENOMIC DNA]</scope>
</reference>
<evidence type="ECO:0008006" key="6">
    <source>
        <dbReference type="Google" id="ProtNLM"/>
    </source>
</evidence>
<protein>
    <recommendedName>
        <fullName evidence="6">DUF4378 domain-containing protein</fullName>
    </recommendedName>
</protein>
<evidence type="ECO:0000259" key="2">
    <source>
        <dbReference type="Pfam" id="PF14309"/>
    </source>
</evidence>
<feature type="compositionally biased region" description="Basic and acidic residues" evidence="1">
    <location>
        <begin position="310"/>
        <end position="324"/>
    </location>
</feature>
<feature type="domain" description="DUF3741" evidence="3">
    <location>
        <begin position="78"/>
        <end position="109"/>
    </location>
</feature>
<evidence type="ECO:0000313" key="4">
    <source>
        <dbReference type="EMBL" id="CAI8590206.1"/>
    </source>
</evidence>
<keyword evidence="5" id="KW-1185">Reference proteome</keyword>